<evidence type="ECO:0000256" key="13">
    <source>
        <dbReference type="ARBA" id="ARBA00048670"/>
    </source>
</evidence>
<evidence type="ECO:0000259" key="18">
    <source>
        <dbReference type="Pfam" id="PF02776"/>
    </source>
</evidence>
<evidence type="ECO:0000259" key="17">
    <source>
        <dbReference type="Pfam" id="PF02775"/>
    </source>
</evidence>
<feature type="domain" description="Thiamine pyrophosphate enzyme N-terminal TPP-binding" evidence="18">
    <location>
        <begin position="25"/>
        <end position="141"/>
    </location>
</feature>
<comment type="cofactor">
    <cofactor evidence="14">
        <name>Mg(2+)</name>
        <dbReference type="ChEBI" id="CHEBI:18420"/>
    </cofactor>
    <text evidence="14">Binds 1 Mg(2+) ion per subunit.</text>
</comment>
<evidence type="ECO:0000313" key="19">
    <source>
        <dbReference type="EMBL" id="PEN16996.1"/>
    </source>
</evidence>
<dbReference type="CDD" id="cd02015">
    <property type="entry name" value="TPP_AHAS"/>
    <property type="match status" value="1"/>
</dbReference>
<dbReference type="GeneID" id="29744078"/>
<dbReference type="InterPro" id="IPR012001">
    <property type="entry name" value="Thiamin_PyroP_enz_TPP-bd_dom"/>
</dbReference>
<evidence type="ECO:0000256" key="1">
    <source>
        <dbReference type="ARBA" id="ARBA00004974"/>
    </source>
</evidence>
<evidence type="ECO:0000256" key="15">
    <source>
        <dbReference type="SAM" id="MobiDB-lite"/>
    </source>
</evidence>
<evidence type="ECO:0000256" key="4">
    <source>
        <dbReference type="ARBA" id="ARBA00013145"/>
    </source>
</evidence>
<dbReference type="InterPro" id="IPR029035">
    <property type="entry name" value="DHS-like_NAD/FAD-binding_dom"/>
</dbReference>
<dbReference type="AlphaFoldDB" id="A0A2A8D7Q9"/>
<keyword evidence="7 14" id="KW-0808">Transferase</keyword>
<evidence type="ECO:0000256" key="14">
    <source>
        <dbReference type="RuleBase" id="RU003591"/>
    </source>
</evidence>
<keyword evidence="6" id="KW-0285">Flavoprotein</keyword>
<dbReference type="Pfam" id="PF00205">
    <property type="entry name" value="TPP_enzyme_M"/>
    <property type="match status" value="1"/>
</dbReference>
<dbReference type="InterPro" id="IPR000399">
    <property type="entry name" value="TPP-bd_CS"/>
</dbReference>
<dbReference type="SUPFAM" id="SSF52467">
    <property type="entry name" value="DHS-like NAD/FAD-binding domain"/>
    <property type="match status" value="1"/>
</dbReference>
<dbReference type="UniPathway" id="UPA00049">
    <property type="reaction ID" value="UER00059"/>
</dbReference>
<dbReference type="InterPro" id="IPR039368">
    <property type="entry name" value="AHAS_TPP"/>
</dbReference>
<evidence type="ECO:0000256" key="3">
    <source>
        <dbReference type="ARBA" id="ARBA00007812"/>
    </source>
</evidence>
<dbReference type="RefSeq" id="WP_013399304.1">
    <property type="nucleotide sequence ID" value="NZ_CAURLQ010000055.1"/>
</dbReference>
<dbReference type="PANTHER" id="PTHR18968">
    <property type="entry name" value="THIAMINE PYROPHOSPHATE ENZYMES"/>
    <property type="match status" value="1"/>
</dbReference>
<evidence type="ECO:0000256" key="7">
    <source>
        <dbReference type="ARBA" id="ARBA00022679"/>
    </source>
</evidence>
<name>A0A2A8D7Q9_9MICC</name>
<dbReference type="PROSITE" id="PS00187">
    <property type="entry name" value="TPP_ENZYMES"/>
    <property type="match status" value="1"/>
</dbReference>
<dbReference type="InterPro" id="IPR011766">
    <property type="entry name" value="TPP_enzyme_TPP-bd"/>
</dbReference>
<dbReference type="Gene3D" id="3.40.50.970">
    <property type="match status" value="2"/>
</dbReference>
<evidence type="ECO:0000259" key="16">
    <source>
        <dbReference type="Pfam" id="PF00205"/>
    </source>
</evidence>
<feature type="region of interest" description="Disordered" evidence="15">
    <location>
        <begin position="1"/>
        <end position="22"/>
    </location>
</feature>
<dbReference type="CDD" id="cd07035">
    <property type="entry name" value="TPP_PYR_POX_like"/>
    <property type="match status" value="1"/>
</dbReference>
<dbReference type="PANTHER" id="PTHR18968:SF13">
    <property type="entry name" value="ACETOLACTATE SYNTHASE CATALYTIC SUBUNIT, MITOCHONDRIAL"/>
    <property type="match status" value="1"/>
</dbReference>
<dbReference type="SUPFAM" id="SSF52518">
    <property type="entry name" value="Thiamin diphosphate-binding fold (THDP-binding)"/>
    <property type="match status" value="2"/>
</dbReference>
<keyword evidence="9" id="KW-0274">FAD</keyword>
<dbReference type="Pfam" id="PF02775">
    <property type="entry name" value="TPP_enzyme_C"/>
    <property type="match status" value="1"/>
</dbReference>
<dbReference type="FunFam" id="3.40.50.1220:FF:000008">
    <property type="entry name" value="Acetolactate synthase"/>
    <property type="match status" value="1"/>
</dbReference>
<dbReference type="GO" id="GO:0009097">
    <property type="term" value="P:isoleucine biosynthetic process"/>
    <property type="evidence" value="ECO:0007669"/>
    <property type="project" value="UniProtKB-UniPathway"/>
</dbReference>
<keyword evidence="11 14" id="KW-0786">Thiamine pyrophosphate</keyword>
<dbReference type="InterPro" id="IPR012000">
    <property type="entry name" value="Thiamin_PyroP_enz_cen_dom"/>
</dbReference>
<dbReference type="FunFam" id="3.40.50.970:FF:000007">
    <property type="entry name" value="Acetolactate synthase"/>
    <property type="match status" value="1"/>
</dbReference>
<evidence type="ECO:0000256" key="5">
    <source>
        <dbReference type="ARBA" id="ARBA00022605"/>
    </source>
</evidence>
<evidence type="ECO:0000256" key="2">
    <source>
        <dbReference type="ARBA" id="ARBA00005025"/>
    </source>
</evidence>
<evidence type="ECO:0000313" key="20">
    <source>
        <dbReference type="Proteomes" id="UP000219947"/>
    </source>
</evidence>
<evidence type="ECO:0000256" key="8">
    <source>
        <dbReference type="ARBA" id="ARBA00022723"/>
    </source>
</evidence>
<keyword evidence="5 14" id="KW-0028">Amino-acid biosynthesis</keyword>
<comment type="pathway">
    <text evidence="1 14">Amino-acid biosynthesis; L-isoleucine biosynthesis; L-isoleucine from 2-oxobutanoate: step 1/4.</text>
</comment>
<comment type="catalytic activity">
    <reaction evidence="13 14">
        <text>2 pyruvate + H(+) = (2S)-2-acetolactate + CO2</text>
        <dbReference type="Rhea" id="RHEA:25249"/>
        <dbReference type="ChEBI" id="CHEBI:15361"/>
        <dbReference type="ChEBI" id="CHEBI:15378"/>
        <dbReference type="ChEBI" id="CHEBI:16526"/>
        <dbReference type="ChEBI" id="CHEBI:58476"/>
        <dbReference type="EC" id="2.2.1.6"/>
    </reaction>
</comment>
<dbReference type="UniPathway" id="UPA00047">
    <property type="reaction ID" value="UER00055"/>
</dbReference>
<dbReference type="GO" id="GO:0003984">
    <property type="term" value="F:acetolactate synthase activity"/>
    <property type="evidence" value="ECO:0007669"/>
    <property type="project" value="UniProtKB-EC"/>
</dbReference>
<reference evidence="19" key="1">
    <citation type="submission" date="2017-10" db="EMBL/GenBank/DDBJ databases">
        <title>Kefir isolates.</title>
        <authorList>
            <person name="Kim Y."/>
            <person name="Blasche S."/>
        </authorList>
    </citation>
    <scope>NUCLEOTIDE SEQUENCE [LARGE SCALE GENOMIC DNA]</scope>
    <source>
        <strain evidence="19">OG2-2</strain>
    </source>
</reference>
<dbReference type="GO" id="GO:0050660">
    <property type="term" value="F:flavin adenine dinucleotide binding"/>
    <property type="evidence" value="ECO:0007669"/>
    <property type="project" value="InterPro"/>
</dbReference>
<dbReference type="InterPro" id="IPR045229">
    <property type="entry name" value="TPP_enz"/>
</dbReference>
<dbReference type="Gene3D" id="3.40.50.1220">
    <property type="entry name" value="TPP-binding domain"/>
    <property type="match status" value="1"/>
</dbReference>
<keyword evidence="20" id="KW-1185">Reference proteome</keyword>
<feature type="domain" description="Thiamine pyrophosphate enzyme TPP-binding" evidence="17">
    <location>
        <begin position="413"/>
        <end position="568"/>
    </location>
</feature>
<dbReference type="OMA" id="QETDMIG"/>
<dbReference type="Pfam" id="PF02776">
    <property type="entry name" value="TPP_enzyme_N"/>
    <property type="match status" value="1"/>
</dbReference>
<evidence type="ECO:0000256" key="6">
    <source>
        <dbReference type="ARBA" id="ARBA00022630"/>
    </source>
</evidence>
<comment type="caution">
    <text evidence="19">The sequence shown here is derived from an EMBL/GenBank/DDBJ whole genome shotgun (WGS) entry which is preliminary data.</text>
</comment>
<comment type="cofactor">
    <cofactor evidence="14">
        <name>thiamine diphosphate</name>
        <dbReference type="ChEBI" id="CHEBI:58937"/>
    </cofactor>
    <text evidence="14">Binds 1 thiamine pyrophosphate per subunit.</text>
</comment>
<proteinExistence type="inferred from homology"/>
<dbReference type="NCBIfam" id="NF005860">
    <property type="entry name" value="PRK07789.1"/>
    <property type="match status" value="1"/>
</dbReference>
<protein>
    <recommendedName>
        <fullName evidence="4 14">Acetolactate synthase</fullName>
        <ecNumber evidence="4 14">2.2.1.6</ecNumber>
    </recommendedName>
</protein>
<dbReference type="InterPro" id="IPR012846">
    <property type="entry name" value="Acetolactate_synth_lsu"/>
</dbReference>
<keyword evidence="10 14" id="KW-0460">Magnesium</keyword>
<feature type="domain" description="Thiamine pyrophosphate enzyme central" evidence="16">
    <location>
        <begin position="215"/>
        <end position="350"/>
    </location>
</feature>
<keyword evidence="12 14" id="KW-0100">Branched-chain amino acid biosynthesis</keyword>
<dbReference type="EMBL" id="PDEV01000001">
    <property type="protein sequence ID" value="PEN16996.1"/>
    <property type="molecule type" value="Genomic_DNA"/>
</dbReference>
<evidence type="ECO:0000256" key="11">
    <source>
        <dbReference type="ARBA" id="ARBA00023052"/>
    </source>
</evidence>
<dbReference type="EC" id="2.2.1.6" evidence="4 14"/>
<gene>
    <name evidence="19" type="ORF">CRM92_02920</name>
</gene>
<keyword evidence="8 14" id="KW-0479">Metal-binding</keyword>
<evidence type="ECO:0000256" key="10">
    <source>
        <dbReference type="ARBA" id="ARBA00022842"/>
    </source>
</evidence>
<comment type="similarity">
    <text evidence="3 14">Belongs to the TPP enzyme family.</text>
</comment>
<evidence type="ECO:0000256" key="9">
    <source>
        <dbReference type="ARBA" id="ARBA00022827"/>
    </source>
</evidence>
<dbReference type="GO" id="GO:0005948">
    <property type="term" value="C:acetolactate synthase complex"/>
    <property type="evidence" value="ECO:0007669"/>
    <property type="project" value="TreeGrafter"/>
</dbReference>
<dbReference type="FunFam" id="3.40.50.970:FF:000016">
    <property type="entry name" value="Acetolactate synthase"/>
    <property type="match status" value="1"/>
</dbReference>
<dbReference type="GO" id="GO:0009099">
    <property type="term" value="P:L-valine biosynthetic process"/>
    <property type="evidence" value="ECO:0007669"/>
    <property type="project" value="UniProtKB-UniPathway"/>
</dbReference>
<dbReference type="GO" id="GO:0000287">
    <property type="term" value="F:magnesium ion binding"/>
    <property type="evidence" value="ECO:0007669"/>
    <property type="project" value="UniProtKB-UniRule"/>
</dbReference>
<organism evidence="19 20">
    <name type="scientific">Rothia dentocariosa</name>
    <dbReference type="NCBI Taxonomy" id="2047"/>
    <lineage>
        <taxon>Bacteria</taxon>
        <taxon>Bacillati</taxon>
        <taxon>Actinomycetota</taxon>
        <taxon>Actinomycetes</taxon>
        <taxon>Micrococcales</taxon>
        <taxon>Micrococcaceae</taxon>
        <taxon>Rothia</taxon>
    </lineage>
</organism>
<sequence>MTTGFSINSAGSGQAEEKAPAAERMTGSQAIIRTLELLGVTDVFGLPGGAILPTYDPLMDSSKINHILVRHEQGAGHAAQGYATSTGKVGVCIATSGPGATNLITAIADANMDSVPLVAITGQVSTKLLGTDAFQEADVVGMTMPITKHSFMISDPQDIPRALSAAFHIASTGRPGPVLVDITKDAQVGMMEFNWPPKVEVRGYTPVTRGHSKQIREAAKLISESKRPVLYVGGGIIRSGASEELAKLAEITGAPVVTTLNARGAFPDSNPQNLGMPGMHGTVPAVFAMQKSDLLITLGARFDDRVTGKLDSFAPEAKVIHIDVDPAEISKIRFADVPIVGDLRYVLPELNELLSTEFANKLPNLGEWWVELDTIKNDYPLGYTKTDDGLGSPQHVLERLSALTGPDAFYVTGVGQHQMWGAHFIGQEKPRHFLSSAGLGTMGYCVPAAMGVKVANPDSVVWAIDGDGCFQMTNQELATCAQNNIPIKVAVVNNSSLGMVRQWQALFYDGRYSNTHLRTGHGTDRIPDFVKLGDAYGCATFRCERDEDVDEVIKQALAINDRPVVIDFTVSPDAMVWPMVPAGVSNDLIQIAKNTSPDFGREEGEN</sequence>
<evidence type="ECO:0000256" key="12">
    <source>
        <dbReference type="ARBA" id="ARBA00023304"/>
    </source>
</evidence>
<dbReference type="NCBIfam" id="TIGR00118">
    <property type="entry name" value="acolac_lg"/>
    <property type="match status" value="1"/>
</dbReference>
<comment type="pathway">
    <text evidence="2 14">Amino-acid biosynthesis; L-valine biosynthesis; L-valine from pyruvate: step 1/4.</text>
</comment>
<feature type="compositionally biased region" description="Polar residues" evidence="15">
    <location>
        <begin position="1"/>
        <end position="12"/>
    </location>
</feature>
<dbReference type="GO" id="GO:0030976">
    <property type="term" value="F:thiamine pyrophosphate binding"/>
    <property type="evidence" value="ECO:0007669"/>
    <property type="project" value="UniProtKB-UniRule"/>
</dbReference>
<dbReference type="InterPro" id="IPR029061">
    <property type="entry name" value="THDP-binding"/>
</dbReference>
<dbReference type="Proteomes" id="UP000219947">
    <property type="component" value="Unassembled WGS sequence"/>
</dbReference>
<accession>A0A2A8D7Q9</accession>